<dbReference type="PRINTS" id="PR00385">
    <property type="entry name" value="P450"/>
</dbReference>
<dbReference type="FunCoup" id="F6HC43">
    <property type="interactions" value="196"/>
</dbReference>
<proteinExistence type="inferred from homology"/>
<evidence type="ECO:0000256" key="5">
    <source>
        <dbReference type="ARBA" id="ARBA00023002"/>
    </source>
</evidence>
<evidence type="ECO:0000256" key="10">
    <source>
        <dbReference type="SAM" id="Phobius"/>
    </source>
</evidence>
<dbReference type="PaxDb" id="29760-VIT_13s0067g02720.t01"/>
<dbReference type="SUPFAM" id="SSF48264">
    <property type="entry name" value="Cytochrome P450"/>
    <property type="match status" value="1"/>
</dbReference>
<dbReference type="AlphaFoldDB" id="F6HC43"/>
<dbReference type="ExpressionAtlas" id="F6HC43">
    <property type="expression patterns" value="baseline"/>
</dbReference>
<gene>
    <name evidence="11" type="ordered locus">VIT_13s0067g02720</name>
</gene>
<dbReference type="STRING" id="29760.F6HC43"/>
<feature type="binding site" description="axial binding residue" evidence="8">
    <location>
        <position position="559"/>
    </location>
    <ligand>
        <name>heme</name>
        <dbReference type="ChEBI" id="CHEBI:30413"/>
    </ligand>
    <ligandPart>
        <name>Fe</name>
        <dbReference type="ChEBI" id="CHEBI:18248"/>
    </ligandPart>
</feature>
<dbReference type="Pfam" id="PF00067">
    <property type="entry name" value="p450"/>
    <property type="match status" value="1"/>
</dbReference>
<comment type="similarity">
    <text evidence="2 9">Belongs to the cytochrome P450 family.</text>
</comment>
<dbReference type="SMR" id="F6HC43"/>
<dbReference type="EMBL" id="FN595514">
    <property type="protein sequence ID" value="CCB49801.1"/>
    <property type="molecule type" value="Genomic_DNA"/>
</dbReference>
<evidence type="ECO:0000256" key="7">
    <source>
        <dbReference type="ARBA" id="ARBA00023033"/>
    </source>
</evidence>
<keyword evidence="10" id="KW-1133">Transmembrane helix</keyword>
<evidence type="ECO:0000256" key="3">
    <source>
        <dbReference type="ARBA" id="ARBA00022617"/>
    </source>
</evidence>
<dbReference type="PROSITE" id="PS00086">
    <property type="entry name" value="CYTOCHROME_P450"/>
    <property type="match status" value="1"/>
</dbReference>
<keyword evidence="7 9" id="KW-0503">Monooxygenase</keyword>
<dbReference type="InterPro" id="IPR036396">
    <property type="entry name" value="Cyt_P450_sf"/>
</dbReference>
<dbReference type="Proteomes" id="UP000009183">
    <property type="component" value="Chromosome 13"/>
</dbReference>
<dbReference type="eggNOG" id="KOG0156">
    <property type="taxonomic scope" value="Eukaryota"/>
</dbReference>
<evidence type="ECO:0000256" key="9">
    <source>
        <dbReference type="RuleBase" id="RU000461"/>
    </source>
</evidence>
<evidence type="ECO:0008006" key="13">
    <source>
        <dbReference type="Google" id="ProtNLM"/>
    </source>
</evidence>
<keyword evidence="10" id="KW-0812">Transmembrane</keyword>
<dbReference type="GO" id="GO:0016020">
    <property type="term" value="C:membrane"/>
    <property type="evidence" value="ECO:0000318"/>
    <property type="project" value="GO_Central"/>
</dbReference>
<dbReference type="Gene3D" id="1.10.630.10">
    <property type="entry name" value="Cytochrome P450"/>
    <property type="match status" value="1"/>
</dbReference>
<dbReference type="InterPro" id="IPR017972">
    <property type="entry name" value="Cyt_P450_CS"/>
</dbReference>
<keyword evidence="12" id="KW-1185">Reference proteome</keyword>
<keyword evidence="3 8" id="KW-0349">Heme</keyword>
<dbReference type="GO" id="GO:0016709">
    <property type="term" value="F:oxidoreductase activity, acting on paired donors, with incorporation or reduction of molecular oxygen, NAD(P)H as one donor, and incorporation of one atom of oxygen"/>
    <property type="evidence" value="ECO:0000318"/>
    <property type="project" value="GO_Central"/>
</dbReference>
<evidence type="ECO:0000256" key="2">
    <source>
        <dbReference type="ARBA" id="ARBA00010617"/>
    </source>
</evidence>
<dbReference type="PRINTS" id="PR00463">
    <property type="entry name" value="EP450I"/>
</dbReference>
<sequence length="621" mass="70774">MFTNVVQLYITHLILKEKRTEEADNLVRFIYNQCKSSTSTDNFMDSSVVNVRNAISKRRMMMGSSCNSTMSSSFPNPFLFLHSDNSQTLELASLHLHLPFILLLLFLFVFAFLILYKLKPKTLITKQMPLLPPGPTPWPLVGNLPELFTKKPVFRWILGLLEELNTEIACIKLGNVHVIPVISPEIAREFLKKHDAVFASRPITMASHHLSRGFLTTALSPWGEQWKKMRRIIISEVLKPARHMWLLQKRTEEADNLVRFIYNQCKSSTSTDNFMDSSVVNVRNAVRQYTGNIVRKMMFSRRYFGEGRKDGGPGLEEEEHVNSLFTSLAYLYAFSPSDYLPCLRVFDLDGHEKMVKEALSIISKHHDPIVDDRIIQWRNGEKKEVEDILDVFITISDTKGKPLLSVEEIKAQLIELMIEIVDNPAHAAEWAMAEMINQPEIMQKAVEEIDRVVGKDRLVQESDIAQLKYVKACAREALRLHPIAPFNVPHVSMADAVVAGYFIPKGSHVLLSRVGLGRNPRVWEEPLKFKPERHMNDEVVDLAESELRFISFSTGRRGCPGTALGTALTVTLLARLLQCFSWSVPPNQNQIDLKESMNELFLAKPLHAHAKPRFHASMYGN</sequence>
<dbReference type="InterPro" id="IPR002401">
    <property type="entry name" value="Cyt_P450_E_grp-I"/>
</dbReference>
<organism evidence="11 12">
    <name type="scientific">Vitis vinifera</name>
    <name type="common">Grape</name>
    <dbReference type="NCBI Taxonomy" id="29760"/>
    <lineage>
        <taxon>Eukaryota</taxon>
        <taxon>Viridiplantae</taxon>
        <taxon>Streptophyta</taxon>
        <taxon>Embryophyta</taxon>
        <taxon>Tracheophyta</taxon>
        <taxon>Spermatophyta</taxon>
        <taxon>Magnoliopsida</taxon>
        <taxon>eudicotyledons</taxon>
        <taxon>Gunneridae</taxon>
        <taxon>Pentapetalae</taxon>
        <taxon>rosids</taxon>
        <taxon>Vitales</taxon>
        <taxon>Vitaceae</taxon>
        <taxon>Viteae</taxon>
        <taxon>Vitis</taxon>
    </lineage>
</organism>
<evidence type="ECO:0000256" key="4">
    <source>
        <dbReference type="ARBA" id="ARBA00022723"/>
    </source>
</evidence>
<keyword evidence="5 9" id="KW-0560">Oxidoreductase</keyword>
<dbReference type="PANTHER" id="PTHR47944:SF4">
    <property type="entry name" value="OS09G0441700 PROTEIN"/>
    <property type="match status" value="1"/>
</dbReference>
<name>F6HC43_VITVI</name>
<evidence type="ECO:0000256" key="6">
    <source>
        <dbReference type="ARBA" id="ARBA00023004"/>
    </source>
</evidence>
<keyword evidence="10" id="KW-0472">Membrane</keyword>
<comment type="cofactor">
    <cofactor evidence="1 8">
        <name>heme</name>
        <dbReference type="ChEBI" id="CHEBI:30413"/>
    </cofactor>
</comment>
<dbReference type="PANTHER" id="PTHR47944">
    <property type="entry name" value="CYTOCHROME P450 98A9"/>
    <property type="match status" value="1"/>
</dbReference>
<accession>F6HC43</accession>
<evidence type="ECO:0000256" key="1">
    <source>
        <dbReference type="ARBA" id="ARBA00001971"/>
    </source>
</evidence>
<dbReference type="InterPro" id="IPR001128">
    <property type="entry name" value="Cyt_P450"/>
</dbReference>
<keyword evidence="6 8" id="KW-0408">Iron</keyword>
<reference evidence="12" key="1">
    <citation type="journal article" date="2007" name="Nature">
        <title>The grapevine genome sequence suggests ancestral hexaploidization in major angiosperm phyla.</title>
        <authorList>
            <consortium name="The French-Italian Public Consortium for Grapevine Genome Characterization."/>
            <person name="Jaillon O."/>
            <person name="Aury J.-M."/>
            <person name="Noel B."/>
            <person name="Policriti A."/>
            <person name="Clepet C."/>
            <person name="Casagrande A."/>
            <person name="Choisne N."/>
            <person name="Aubourg S."/>
            <person name="Vitulo N."/>
            <person name="Jubin C."/>
            <person name="Vezzi A."/>
            <person name="Legeai F."/>
            <person name="Hugueney P."/>
            <person name="Dasilva C."/>
            <person name="Horner D."/>
            <person name="Mica E."/>
            <person name="Jublot D."/>
            <person name="Poulain J."/>
            <person name="Bruyere C."/>
            <person name="Billault A."/>
            <person name="Segurens B."/>
            <person name="Gouyvenoux M."/>
            <person name="Ugarte E."/>
            <person name="Cattonaro F."/>
            <person name="Anthouard V."/>
            <person name="Vico V."/>
            <person name="Del Fabbro C."/>
            <person name="Alaux M."/>
            <person name="Di Gaspero G."/>
            <person name="Dumas V."/>
            <person name="Felice N."/>
            <person name="Paillard S."/>
            <person name="Juman I."/>
            <person name="Moroldo M."/>
            <person name="Scalabrin S."/>
            <person name="Canaguier A."/>
            <person name="Le Clainche I."/>
            <person name="Malacrida G."/>
            <person name="Durand E."/>
            <person name="Pesole G."/>
            <person name="Laucou V."/>
            <person name="Chatelet P."/>
            <person name="Merdinoglu D."/>
            <person name="Delledonne M."/>
            <person name="Pezzotti M."/>
            <person name="Lecharny A."/>
            <person name="Scarpelli C."/>
            <person name="Artiguenave F."/>
            <person name="Pe M.E."/>
            <person name="Valle G."/>
            <person name="Morgante M."/>
            <person name="Caboche M."/>
            <person name="Adam-Blondon A.-F."/>
            <person name="Weissenbach J."/>
            <person name="Quetier F."/>
            <person name="Wincker P."/>
        </authorList>
    </citation>
    <scope>NUCLEOTIDE SEQUENCE [LARGE SCALE GENOMIC DNA]</scope>
    <source>
        <strain evidence="12">cv. Pinot noir / PN40024</strain>
    </source>
</reference>
<evidence type="ECO:0000313" key="11">
    <source>
        <dbReference type="EMBL" id="CCB49801.1"/>
    </source>
</evidence>
<evidence type="ECO:0000256" key="8">
    <source>
        <dbReference type="PIRSR" id="PIRSR602401-1"/>
    </source>
</evidence>
<dbReference type="GO" id="GO:0020037">
    <property type="term" value="F:heme binding"/>
    <property type="evidence" value="ECO:0007669"/>
    <property type="project" value="InterPro"/>
</dbReference>
<protein>
    <recommendedName>
        <fullName evidence="13">Phenylalanine N-monooxygenase</fullName>
    </recommendedName>
</protein>
<dbReference type="HOGENOM" id="CLU_001570_4_0_1"/>
<feature type="transmembrane region" description="Helical" evidence="10">
    <location>
        <begin position="96"/>
        <end position="116"/>
    </location>
</feature>
<dbReference type="InParanoid" id="F6HC43"/>
<evidence type="ECO:0000313" key="12">
    <source>
        <dbReference type="Proteomes" id="UP000009183"/>
    </source>
</evidence>
<dbReference type="GO" id="GO:0005506">
    <property type="term" value="F:iron ion binding"/>
    <property type="evidence" value="ECO:0007669"/>
    <property type="project" value="InterPro"/>
</dbReference>
<dbReference type="OrthoDB" id="2789670at2759"/>
<dbReference type="FunFam" id="1.10.630.10:FF:000037">
    <property type="entry name" value="Cytochrome P450 9"/>
    <property type="match status" value="1"/>
</dbReference>
<dbReference type="GO" id="GO:0044550">
    <property type="term" value="P:secondary metabolite biosynthetic process"/>
    <property type="evidence" value="ECO:0007669"/>
    <property type="project" value="UniProtKB-ARBA"/>
</dbReference>
<keyword evidence="4 8" id="KW-0479">Metal-binding</keyword>